<dbReference type="PROSITE" id="PS00211">
    <property type="entry name" value="ABC_TRANSPORTER_1"/>
    <property type="match status" value="1"/>
</dbReference>
<dbReference type="InterPro" id="IPR003439">
    <property type="entry name" value="ABC_transporter-like_ATP-bd"/>
</dbReference>
<reference evidence="4 5" key="1">
    <citation type="submission" date="2020-08" db="EMBL/GenBank/DDBJ databases">
        <title>Genome public.</title>
        <authorList>
            <person name="Liu C."/>
            <person name="Sun Q."/>
        </authorList>
    </citation>
    <scope>NUCLEOTIDE SEQUENCE [LARGE SCALE GENOMIC DNA]</scope>
    <source>
        <strain evidence="4 5">NSJ-35</strain>
    </source>
</reference>
<organism evidence="4 5">
    <name type="scientific">Christensenella tenuis</name>
    <dbReference type="NCBI Taxonomy" id="2763033"/>
    <lineage>
        <taxon>Bacteria</taxon>
        <taxon>Bacillati</taxon>
        <taxon>Bacillota</taxon>
        <taxon>Clostridia</taxon>
        <taxon>Christensenellales</taxon>
        <taxon>Christensenellaceae</taxon>
        <taxon>Christensenella</taxon>
    </lineage>
</organism>
<evidence type="ECO:0000313" key="4">
    <source>
        <dbReference type="EMBL" id="MBC5648310.1"/>
    </source>
</evidence>
<dbReference type="Pfam" id="PF00005">
    <property type="entry name" value="ABC_tran"/>
    <property type="match status" value="2"/>
</dbReference>
<comment type="caution">
    <text evidence="4">The sequence shown here is derived from an EMBL/GenBank/DDBJ whole genome shotgun (WGS) entry which is preliminary data.</text>
</comment>
<dbReference type="EMBL" id="JACOON010000004">
    <property type="protein sequence ID" value="MBC5648310.1"/>
    <property type="molecule type" value="Genomic_DNA"/>
</dbReference>
<keyword evidence="5" id="KW-1185">Reference proteome</keyword>
<keyword evidence="2 4" id="KW-0067">ATP-binding</keyword>
<dbReference type="InterPro" id="IPR050107">
    <property type="entry name" value="ABC_carbohydrate_import_ATPase"/>
</dbReference>
<dbReference type="InterPro" id="IPR003593">
    <property type="entry name" value="AAA+_ATPase"/>
</dbReference>
<dbReference type="SMART" id="SM00382">
    <property type="entry name" value="AAA"/>
    <property type="match status" value="1"/>
</dbReference>
<evidence type="ECO:0000313" key="5">
    <source>
        <dbReference type="Proteomes" id="UP000606889"/>
    </source>
</evidence>
<keyword evidence="1" id="KW-0547">Nucleotide-binding</keyword>
<evidence type="ECO:0000259" key="3">
    <source>
        <dbReference type="PROSITE" id="PS50893"/>
    </source>
</evidence>
<protein>
    <submittedName>
        <fullName evidence="4">ABC transporter ATP-binding protein</fullName>
    </submittedName>
</protein>
<feature type="domain" description="ABC transporter" evidence="3">
    <location>
        <begin position="1"/>
        <end position="235"/>
    </location>
</feature>
<dbReference type="CDD" id="cd03215">
    <property type="entry name" value="ABC_Carb_Monos_II"/>
    <property type="match status" value="1"/>
</dbReference>
<dbReference type="CDD" id="cd03216">
    <property type="entry name" value="ABC_Carb_Monos_I"/>
    <property type="match status" value="1"/>
</dbReference>
<dbReference type="PROSITE" id="PS50893">
    <property type="entry name" value="ABC_TRANSPORTER_2"/>
    <property type="match status" value="2"/>
</dbReference>
<evidence type="ECO:0000256" key="1">
    <source>
        <dbReference type="ARBA" id="ARBA00022741"/>
    </source>
</evidence>
<name>A0ABR7EEV0_9FIRM</name>
<feature type="domain" description="ABC transporter" evidence="3">
    <location>
        <begin position="252"/>
        <end position="497"/>
    </location>
</feature>
<dbReference type="InterPro" id="IPR027417">
    <property type="entry name" value="P-loop_NTPase"/>
</dbReference>
<dbReference type="PANTHER" id="PTHR43790:SF4">
    <property type="entry name" value="GUANOSINE IMPORT ATP-BINDING PROTEIN NUPO"/>
    <property type="match status" value="1"/>
</dbReference>
<dbReference type="GO" id="GO:0005524">
    <property type="term" value="F:ATP binding"/>
    <property type="evidence" value="ECO:0007669"/>
    <property type="project" value="UniProtKB-KW"/>
</dbReference>
<sequence length="502" mass="55380">MQGITKYFGDFCALKEVELAVRAGTIHSILGENGAGKTTLMNILYGFYTCDSGKIFVHGSEQEISTPKDAINLGIGMVHQHFMLVEPYTVLQNIILGDETTKIPGIIDYKKARRKIEGLAQAYHFNIDLDAKIQDITVGMQQRVEIMKALYRGAEILILDEPTSVLTPQEIDELIDIMHSMVKNGKTIVIITHKLAEIMKSSDECTVIRKGKNVASVKIEDTSENELAELMVGRKVHFTVEKENRKTGEVIFSVDRLTVEDDRGITKVNDISFGIRAGEIFGIAGVDGNGQQELFEAIASLRKAKTGSIHMKGVNITNTSPREMFENGICVIPEDRQKSGLVLEFTVAENMVLEKIGRAPFSRHGLLDLKKIRKNATDLIREYDVRPEHCEDTRAGALSGGNQQKAIIARAISNDPDLLIAVQPTRGLDVGAIEFVHKAIVGQRNQGKAILLISLELEEVLKLSDRIAVLYNGKFADILDAKDADENRIGLLMAGGKNDENA</sequence>
<accession>A0ABR7EEV0</accession>
<dbReference type="PANTHER" id="PTHR43790">
    <property type="entry name" value="CARBOHYDRATE TRANSPORT ATP-BINDING PROTEIN MG119-RELATED"/>
    <property type="match status" value="1"/>
</dbReference>
<proteinExistence type="predicted"/>
<dbReference type="InterPro" id="IPR017871">
    <property type="entry name" value="ABC_transporter-like_CS"/>
</dbReference>
<gene>
    <name evidence="4" type="ORF">H8S18_08170</name>
</gene>
<dbReference type="Gene3D" id="3.40.50.300">
    <property type="entry name" value="P-loop containing nucleotide triphosphate hydrolases"/>
    <property type="match status" value="2"/>
</dbReference>
<evidence type="ECO:0000256" key="2">
    <source>
        <dbReference type="ARBA" id="ARBA00022840"/>
    </source>
</evidence>
<dbReference type="SUPFAM" id="SSF52540">
    <property type="entry name" value="P-loop containing nucleoside triphosphate hydrolases"/>
    <property type="match status" value="2"/>
</dbReference>
<dbReference type="Proteomes" id="UP000606889">
    <property type="component" value="Unassembled WGS sequence"/>
</dbReference>